<dbReference type="Proteomes" id="UP001500567">
    <property type="component" value="Unassembled WGS sequence"/>
</dbReference>
<dbReference type="InterPro" id="IPR008979">
    <property type="entry name" value="Galactose-bd-like_sf"/>
</dbReference>
<gene>
    <name evidence="1" type="ORF">GCM10022408_33240</name>
</gene>
<evidence type="ECO:0000313" key="1">
    <source>
        <dbReference type="EMBL" id="GAA4017041.1"/>
    </source>
</evidence>
<dbReference type="EMBL" id="BAABDJ010000037">
    <property type="protein sequence ID" value="GAA4017041.1"/>
    <property type="molecule type" value="Genomic_DNA"/>
</dbReference>
<keyword evidence="2" id="KW-1185">Reference proteome</keyword>
<evidence type="ECO:0000313" key="2">
    <source>
        <dbReference type="Proteomes" id="UP001500567"/>
    </source>
</evidence>
<proteinExistence type="predicted"/>
<evidence type="ECO:0008006" key="3">
    <source>
        <dbReference type="Google" id="ProtNLM"/>
    </source>
</evidence>
<name>A0ABP7SV83_9BACT</name>
<reference evidence="2" key="1">
    <citation type="journal article" date="2019" name="Int. J. Syst. Evol. Microbiol.">
        <title>The Global Catalogue of Microorganisms (GCM) 10K type strain sequencing project: providing services to taxonomists for standard genome sequencing and annotation.</title>
        <authorList>
            <consortium name="The Broad Institute Genomics Platform"/>
            <consortium name="The Broad Institute Genome Sequencing Center for Infectious Disease"/>
            <person name="Wu L."/>
            <person name="Ma J."/>
        </authorList>
    </citation>
    <scope>NUCLEOTIDE SEQUENCE [LARGE SCALE GENOMIC DNA]</scope>
    <source>
        <strain evidence="2">JCM 17224</strain>
    </source>
</reference>
<comment type="caution">
    <text evidence="1">The sequence shown here is derived from an EMBL/GenBank/DDBJ whole genome shotgun (WGS) entry which is preliminary data.</text>
</comment>
<organism evidence="1 2">
    <name type="scientific">Hymenobacter fastidiosus</name>
    <dbReference type="NCBI Taxonomy" id="486264"/>
    <lineage>
        <taxon>Bacteria</taxon>
        <taxon>Pseudomonadati</taxon>
        <taxon>Bacteroidota</taxon>
        <taxon>Cytophagia</taxon>
        <taxon>Cytophagales</taxon>
        <taxon>Hymenobacteraceae</taxon>
        <taxon>Hymenobacter</taxon>
    </lineage>
</organism>
<accession>A0ABP7SV83</accession>
<protein>
    <recommendedName>
        <fullName evidence="3">CBM-cenC domain-containing protein</fullName>
    </recommendedName>
</protein>
<sequence>MASLSLMVSCKSEVPVTTGEGSLLANDFEASAGWNDVQEGLLTTDKAHSGRWSVQTNPGIPFSYTYVRQLDRLDPKLTRAYELRGWALRASTGSTARLVVQVTRSRTDTAKVFYRTLDIGKVVKSFNKWQAVTLPVTLPATAAATNEVKIYLWNDQATAPTYVDDLQLTAVAAN</sequence>
<dbReference type="SUPFAM" id="SSF49785">
    <property type="entry name" value="Galactose-binding domain-like"/>
    <property type="match status" value="1"/>
</dbReference>
<dbReference type="Gene3D" id="2.60.120.260">
    <property type="entry name" value="Galactose-binding domain-like"/>
    <property type="match status" value="1"/>
</dbReference>